<gene>
    <name evidence="2" type="ORF">IXB50_04020</name>
</gene>
<keyword evidence="3" id="KW-1185">Reference proteome</keyword>
<feature type="domain" description="Methyltransferase type 11" evidence="1">
    <location>
        <begin position="50"/>
        <end position="98"/>
    </location>
</feature>
<dbReference type="EMBL" id="JADOES010000005">
    <property type="protein sequence ID" value="MBT9314586.1"/>
    <property type="molecule type" value="Genomic_DNA"/>
</dbReference>
<reference evidence="2" key="2">
    <citation type="journal article" date="2021" name="Mar. Drugs">
        <title>Genome Reduction and Secondary Metabolism of the Marine Sponge-Associated Cyanobacterium Leptothoe.</title>
        <authorList>
            <person name="Konstantinou D."/>
            <person name="Popin R.V."/>
            <person name="Fewer D.P."/>
            <person name="Sivonen K."/>
            <person name="Gkelis S."/>
        </authorList>
    </citation>
    <scope>NUCLEOTIDE SEQUENCE</scope>
    <source>
        <strain evidence="2">TAU-MAC 1115</strain>
    </source>
</reference>
<dbReference type="AlphaFoldDB" id="A0A947DET6"/>
<protein>
    <submittedName>
        <fullName evidence="2">Methyltransferase domain-containing protein</fullName>
    </submittedName>
</protein>
<dbReference type="GO" id="GO:0032259">
    <property type="term" value="P:methylation"/>
    <property type="evidence" value="ECO:0007669"/>
    <property type="project" value="UniProtKB-KW"/>
</dbReference>
<dbReference type="GO" id="GO:0008757">
    <property type="term" value="F:S-adenosylmethionine-dependent methyltransferase activity"/>
    <property type="evidence" value="ECO:0007669"/>
    <property type="project" value="InterPro"/>
</dbReference>
<keyword evidence="2" id="KW-0808">Transferase</keyword>
<reference evidence="2" key="1">
    <citation type="submission" date="2020-11" db="EMBL/GenBank/DDBJ databases">
        <authorList>
            <person name="Konstantinou D."/>
            <person name="Gkelis S."/>
            <person name="Popin R."/>
            <person name="Fewer D."/>
            <person name="Sivonen K."/>
        </authorList>
    </citation>
    <scope>NUCLEOTIDE SEQUENCE</scope>
    <source>
        <strain evidence="2">TAU-MAC 1115</strain>
    </source>
</reference>
<dbReference type="SUPFAM" id="SSF53335">
    <property type="entry name" value="S-adenosyl-L-methionine-dependent methyltransferases"/>
    <property type="match status" value="1"/>
</dbReference>
<dbReference type="InterPro" id="IPR013216">
    <property type="entry name" value="Methyltransf_11"/>
</dbReference>
<evidence type="ECO:0000313" key="2">
    <source>
        <dbReference type="EMBL" id="MBT9314586.1"/>
    </source>
</evidence>
<evidence type="ECO:0000313" key="3">
    <source>
        <dbReference type="Proteomes" id="UP000717364"/>
    </source>
</evidence>
<dbReference type="InterPro" id="IPR029063">
    <property type="entry name" value="SAM-dependent_MTases_sf"/>
</dbReference>
<evidence type="ECO:0000259" key="1">
    <source>
        <dbReference type="Pfam" id="PF08241"/>
    </source>
</evidence>
<dbReference type="PANTHER" id="PTHR43591">
    <property type="entry name" value="METHYLTRANSFERASE"/>
    <property type="match status" value="1"/>
</dbReference>
<dbReference type="CDD" id="cd02440">
    <property type="entry name" value="AdoMet_MTases"/>
    <property type="match status" value="1"/>
</dbReference>
<organism evidence="2 3">
    <name type="scientific">Leptothoe spongobia TAU-MAC 1115</name>
    <dbReference type="NCBI Taxonomy" id="1967444"/>
    <lineage>
        <taxon>Bacteria</taxon>
        <taxon>Bacillati</taxon>
        <taxon>Cyanobacteriota</taxon>
        <taxon>Cyanophyceae</taxon>
        <taxon>Nodosilineales</taxon>
        <taxon>Cymatolegaceae</taxon>
        <taxon>Leptothoe</taxon>
        <taxon>Leptothoe spongobia</taxon>
    </lineage>
</organism>
<dbReference type="Proteomes" id="UP000717364">
    <property type="component" value="Unassembled WGS sequence"/>
</dbReference>
<dbReference type="Gene3D" id="3.40.50.150">
    <property type="entry name" value="Vaccinia Virus protein VP39"/>
    <property type="match status" value="1"/>
</dbReference>
<comment type="caution">
    <text evidence="2">The sequence shown here is derived from an EMBL/GenBank/DDBJ whole genome shotgun (WGS) entry which is preliminary data.</text>
</comment>
<accession>A0A947DET6</accession>
<keyword evidence="2" id="KW-0489">Methyltransferase</keyword>
<sequence length="182" mass="21044">MFFFREKTNLFDGQAKHLLHVAPEHAFKKIFSEAIGNGYLTADLMATDVMEKMDITNIQHPENSFDIIYCSHVFEHVPDDRKAMREFFRVLRPSGWAVLNVPIVADVTYEDPSITDPDERTRLFGQPDHVRNYGPDYKNRLEEAGFNVSVFSPEDFLSTDEIERQGMGNRKATGAIYYCRKK</sequence>
<name>A0A947DET6_9CYAN</name>
<dbReference type="RefSeq" id="WP_215607659.1">
    <property type="nucleotide sequence ID" value="NZ_JADOES010000005.1"/>
</dbReference>
<proteinExistence type="predicted"/>
<dbReference type="Pfam" id="PF08241">
    <property type="entry name" value="Methyltransf_11"/>
    <property type="match status" value="1"/>
</dbReference>